<keyword evidence="5" id="KW-0573">Peptidoglycan synthesis</keyword>
<evidence type="ECO:0000256" key="3">
    <source>
        <dbReference type="ARBA" id="ARBA00022692"/>
    </source>
</evidence>
<feature type="transmembrane region" description="Helical" evidence="8">
    <location>
        <begin position="206"/>
        <end position="230"/>
    </location>
</feature>
<keyword evidence="4" id="KW-0133">Cell shape</keyword>
<evidence type="ECO:0000256" key="8">
    <source>
        <dbReference type="SAM" id="Phobius"/>
    </source>
</evidence>
<evidence type="ECO:0000256" key="4">
    <source>
        <dbReference type="ARBA" id="ARBA00022960"/>
    </source>
</evidence>
<feature type="transmembrane region" description="Helical" evidence="8">
    <location>
        <begin position="12"/>
        <end position="32"/>
    </location>
</feature>
<feature type="transmembrane region" description="Helical" evidence="8">
    <location>
        <begin position="119"/>
        <end position="140"/>
    </location>
</feature>
<gene>
    <name evidence="9" type="ORF">SDC9_105721</name>
</gene>
<keyword evidence="6 8" id="KW-1133">Transmembrane helix</keyword>
<dbReference type="InterPro" id="IPR050833">
    <property type="entry name" value="Poly_Biosynth_Transport"/>
</dbReference>
<dbReference type="AlphaFoldDB" id="A0A645B1G5"/>
<evidence type="ECO:0000256" key="6">
    <source>
        <dbReference type="ARBA" id="ARBA00022989"/>
    </source>
</evidence>
<proteinExistence type="predicted"/>
<evidence type="ECO:0000256" key="1">
    <source>
        <dbReference type="ARBA" id="ARBA00004651"/>
    </source>
</evidence>
<feature type="transmembrane region" description="Helical" evidence="8">
    <location>
        <begin position="85"/>
        <end position="107"/>
    </location>
</feature>
<keyword evidence="3 8" id="KW-0812">Transmembrane</keyword>
<evidence type="ECO:0000256" key="5">
    <source>
        <dbReference type="ARBA" id="ARBA00022984"/>
    </source>
</evidence>
<dbReference type="PANTHER" id="PTHR30250:SF21">
    <property type="entry name" value="LIPID II FLIPPASE MURJ"/>
    <property type="match status" value="1"/>
</dbReference>
<feature type="transmembrane region" description="Helical" evidence="8">
    <location>
        <begin position="146"/>
        <end position="166"/>
    </location>
</feature>
<dbReference type="GO" id="GO:0005886">
    <property type="term" value="C:plasma membrane"/>
    <property type="evidence" value="ECO:0007669"/>
    <property type="project" value="UniProtKB-SubCell"/>
</dbReference>
<dbReference type="PANTHER" id="PTHR30250">
    <property type="entry name" value="PST FAMILY PREDICTED COLANIC ACID TRANSPORTER"/>
    <property type="match status" value="1"/>
</dbReference>
<dbReference type="InterPro" id="IPR004268">
    <property type="entry name" value="MurJ"/>
</dbReference>
<comment type="subcellular location">
    <subcellularLocation>
        <location evidence="1">Cell membrane</location>
        <topology evidence="1">Multi-pass membrane protein</topology>
    </subcellularLocation>
</comment>
<evidence type="ECO:0000313" key="9">
    <source>
        <dbReference type="EMBL" id="MPM58888.1"/>
    </source>
</evidence>
<dbReference type="Pfam" id="PF03023">
    <property type="entry name" value="MurJ"/>
    <property type="match status" value="1"/>
</dbReference>
<accession>A0A645B1G5</accession>
<keyword evidence="7 8" id="KW-0472">Membrane</keyword>
<dbReference type="GO" id="GO:0008360">
    <property type="term" value="P:regulation of cell shape"/>
    <property type="evidence" value="ECO:0007669"/>
    <property type="project" value="UniProtKB-KW"/>
</dbReference>
<reference evidence="9" key="1">
    <citation type="submission" date="2019-08" db="EMBL/GenBank/DDBJ databases">
        <authorList>
            <person name="Kucharzyk K."/>
            <person name="Murdoch R.W."/>
            <person name="Higgins S."/>
            <person name="Loffler F."/>
        </authorList>
    </citation>
    <scope>NUCLEOTIDE SEQUENCE</scope>
</reference>
<evidence type="ECO:0000256" key="7">
    <source>
        <dbReference type="ARBA" id="ARBA00023136"/>
    </source>
</evidence>
<dbReference type="EMBL" id="VSSQ01017011">
    <property type="protein sequence ID" value="MPM58888.1"/>
    <property type="molecule type" value="Genomic_DNA"/>
</dbReference>
<keyword evidence="2" id="KW-1003">Cell membrane</keyword>
<feature type="transmembrane region" description="Helical" evidence="8">
    <location>
        <begin position="178"/>
        <end position="200"/>
    </location>
</feature>
<evidence type="ECO:0000256" key="2">
    <source>
        <dbReference type="ARBA" id="ARBA00022475"/>
    </source>
</evidence>
<feature type="transmembrane region" description="Helical" evidence="8">
    <location>
        <begin position="53"/>
        <end position="73"/>
    </location>
</feature>
<comment type="caution">
    <text evidence="9">The sequence shown here is derived from an EMBL/GenBank/DDBJ whole genome shotgun (WGS) entry which is preliminary data.</text>
</comment>
<organism evidence="9">
    <name type="scientific">bioreactor metagenome</name>
    <dbReference type="NCBI Taxonomy" id="1076179"/>
    <lineage>
        <taxon>unclassified sequences</taxon>
        <taxon>metagenomes</taxon>
        <taxon>ecological metagenomes</taxon>
    </lineage>
</organism>
<name>A0A645B1G5_9ZZZZ</name>
<protein>
    <submittedName>
        <fullName evidence="9">Uncharacterized protein</fullName>
    </submittedName>
</protein>
<sequence>MFGAYSGMARTLFNLPTALIIPIGISVIPAIAQRFTVGDKSASSGILGSALRLAILMALPAGLGLSFMAKPILDLLYPARPEDAVMVAPLLSMLGIAVMFVCLVSITNAILQAIGREQVPVFTILVGGCVKVITNFTLVGRPDVNIYGAPVGTNLCYFIIMALNLLYIRKTLGHLPHVMGFTAKALGASLIACAGARLLYNYASVAISARLATVICIAFAGAVYLGIVLITKAMRREDVILLPKGEKIAQLLEKRNWMV</sequence>
<dbReference type="GO" id="GO:0009252">
    <property type="term" value="P:peptidoglycan biosynthetic process"/>
    <property type="evidence" value="ECO:0007669"/>
    <property type="project" value="UniProtKB-KW"/>
</dbReference>